<name>A0A7J0EIA4_9ERIC</name>
<accession>A0A7J0EIA4</accession>
<dbReference type="AlphaFoldDB" id="A0A7J0EIA4"/>
<dbReference type="EMBL" id="BJWL01000004">
    <property type="protein sequence ID" value="GFY86205.1"/>
    <property type="molecule type" value="Genomic_DNA"/>
</dbReference>
<sequence length="123" mass="13381">MFKSVMGMGEKNQPAKSRKGCMRGKGGPENAACTYKELCTPPIGIHLVTNEVRTQQSSVGTNVSSSESVGENEMGIDTIWENLNANLPDFDDSSMWAEAGASMDFQAMTDSGIFFEDGMRPWC</sequence>
<dbReference type="Proteomes" id="UP000585474">
    <property type="component" value="Unassembled WGS sequence"/>
</dbReference>
<feature type="region of interest" description="Disordered" evidence="1">
    <location>
        <begin position="1"/>
        <end position="24"/>
    </location>
</feature>
<protein>
    <submittedName>
        <fullName evidence="2">Uncharacterized protein</fullName>
    </submittedName>
</protein>
<evidence type="ECO:0000313" key="3">
    <source>
        <dbReference type="Proteomes" id="UP000585474"/>
    </source>
</evidence>
<evidence type="ECO:0000256" key="1">
    <source>
        <dbReference type="SAM" id="MobiDB-lite"/>
    </source>
</evidence>
<dbReference type="OrthoDB" id="550883at2759"/>
<reference evidence="2 3" key="1">
    <citation type="submission" date="2019-07" db="EMBL/GenBank/DDBJ databases">
        <title>De Novo Assembly of kiwifruit Actinidia rufa.</title>
        <authorList>
            <person name="Sugita-Konishi S."/>
            <person name="Sato K."/>
            <person name="Mori E."/>
            <person name="Abe Y."/>
            <person name="Kisaki G."/>
            <person name="Hamano K."/>
            <person name="Suezawa K."/>
            <person name="Otani M."/>
            <person name="Fukuda T."/>
            <person name="Manabe T."/>
            <person name="Gomi K."/>
            <person name="Tabuchi M."/>
            <person name="Akimitsu K."/>
            <person name="Kataoka I."/>
        </authorList>
    </citation>
    <scope>NUCLEOTIDE SEQUENCE [LARGE SCALE GENOMIC DNA]</scope>
    <source>
        <strain evidence="3">cv. Fuchu</strain>
    </source>
</reference>
<proteinExistence type="predicted"/>
<organism evidence="2 3">
    <name type="scientific">Actinidia rufa</name>
    <dbReference type="NCBI Taxonomy" id="165716"/>
    <lineage>
        <taxon>Eukaryota</taxon>
        <taxon>Viridiplantae</taxon>
        <taxon>Streptophyta</taxon>
        <taxon>Embryophyta</taxon>
        <taxon>Tracheophyta</taxon>
        <taxon>Spermatophyta</taxon>
        <taxon>Magnoliopsida</taxon>
        <taxon>eudicotyledons</taxon>
        <taxon>Gunneridae</taxon>
        <taxon>Pentapetalae</taxon>
        <taxon>asterids</taxon>
        <taxon>Ericales</taxon>
        <taxon>Actinidiaceae</taxon>
        <taxon>Actinidia</taxon>
    </lineage>
</organism>
<gene>
    <name evidence="2" type="ORF">Acr_04g0009430</name>
</gene>
<evidence type="ECO:0000313" key="2">
    <source>
        <dbReference type="EMBL" id="GFY86205.1"/>
    </source>
</evidence>
<comment type="caution">
    <text evidence="2">The sequence shown here is derived from an EMBL/GenBank/DDBJ whole genome shotgun (WGS) entry which is preliminary data.</text>
</comment>
<keyword evidence="3" id="KW-1185">Reference proteome</keyword>